<dbReference type="Pfam" id="PF13843">
    <property type="entry name" value="DDE_Tnp_1_7"/>
    <property type="match status" value="1"/>
</dbReference>
<reference evidence="2" key="1">
    <citation type="submission" date="2023-08" db="EMBL/GenBank/DDBJ databases">
        <authorList>
            <person name="Alioto T."/>
            <person name="Alioto T."/>
            <person name="Gomez Garrido J."/>
        </authorList>
    </citation>
    <scope>NUCLEOTIDE SEQUENCE</scope>
</reference>
<proteinExistence type="predicted"/>
<evidence type="ECO:0000259" key="1">
    <source>
        <dbReference type="Pfam" id="PF13843"/>
    </source>
</evidence>
<keyword evidence="3" id="KW-1185">Reference proteome</keyword>
<dbReference type="AlphaFoldDB" id="A0AA36AT40"/>
<feature type="domain" description="PiggyBac transposable element-derived protein" evidence="1">
    <location>
        <begin position="37"/>
        <end position="98"/>
    </location>
</feature>
<accession>A0AA36AT40</accession>
<name>A0AA36AT40_OCTVU</name>
<dbReference type="Proteomes" id="UP001162480">
    <property type="component" value="Chromosome 4"/>
</dbReference>
<evidence type="ECO:0000313" key="3">
    <source>
        <dbReference type="Proteomes" id="UP001162480"/>
    </source>
</evidence>
<evidence type="ECO:0000313" key="2">
    <source>
        <dbReference type="EMBL" id="CAI9721800.1"/>
    </source>
</evidence>
<dbReference type="InterPro" id="IPR029526">
    <property type="entry name" value="PGBD"/>
</dbReference>
<gene>
    <name evidence="2" type="ORF">OCTVUL_1B017599</name>
</gene>
<sequence>MPKRENLSEDQIPKRLLELNEEWEEDSIGCSEDDGERKYEIKIWVICDSKPYYAWKRQIYTGKDPVKGGETNQGSRVVEDLVKELENTGCNITCDNFLYKSRIDLKVA</sequence>
<dbReference type="EMBL" id="OX597817">
    <property type="protein sequence ID" value="CAI9721800.1"/>
    <property type="molecule type" value="Genomic_DNA"/>
</dbReference>
<protein>
    <recommendedName>
        <fullName evidence="1">PiggyBac transposable element-derived protein domain-containing protein</fullName>
    </recommendedName>
</protein>
<organism evidence="2 3">
    <name type="scientific">Octopus vulgaris</name>
    <name type="common">Common octopus</name>
    <dbReference type="NCBI Taxonomy" id="6645"/>
    <lineage>
        <taxon>Eukaryota</taxon>
        <taxon>Metazoa</taxon>
        <taxon>Spiralia</taxon>
        <taxon>Lophotrochozoa</taxon>
        <taxon>Mollusca</taxon>
        <taxon>Cephalopoda</taxon>
        <taxon>Coleoidea</taxon>
        <taxon>Octopodiformes</taxon>
        <taxon>Octopoda</taxon>
        <taxon>Incirrata</taxon>
        <taxon>Octopodidae</taxon>
        <taxon>Octopus</taxon>
    </lineage>
</organism>